<evidence type="ECO:0000256" key="4">
    <source>
        <dbReference type="PROSITE-ProRule" id="PRU00473"/>
    </source>
</evidence>
<feature type="domain" description="OmpA-like" evidence="7">
    <location>
        <begin position="233"/>
        <end position="353"/>
    </location>
</feature>
<proteinExistence type="predicted"/>
<keyword evidence="6" id="KW-0732">Signal</keyword>
<dbReference type="Proteomes" id="UP000034883">
    <property type="component" value="Chromosome"/>
</dbReference>
<dbReference type="RefSeq" id="WP_053237229.1">
    <property type="nucleotide sequence ID" value="NZ_CP011125.1"/>
</dbReference>
<dbReference type="GO" id="GO:0009279">
    <property type="term" value="C:cell outer membrane"/>
    <property type="evidence" value="ECO:0007669"/>
    <property type="project" value="UniProtKB-SubCell"/>
</dbReference>
<gene>
    <name evidence="8" type="ORF">DB32_007398</name>
</gene>
<dbReference type="PRINTS" id="PR01021">
    <property type="entry name" value="OMPADOMAIN"/>
</dbReference>
<dbReference type="STRING" id="927083.DB32_007398"/>
<feature type="chain" id="PRO_5002509555" evidence="6">
    <location>
        <begin position="23"/>
        <end position="361"/>
    </location>
</feature>
<evidence type="ECO:0000256" key="2">
    <source>
        <dbReference type="ARBA" id="ARBA00023136"/>
    </source>
</evidence>
<dbReference type="AlphaFoldDB" id="A0A0F6SHD4"/>
<name>A0A0F6SHD4_9BACT</name>
<dbReference type="Gene3D" id="3.30.1330.60">
    <property type="entry name" value="OmpA-like domain"/>
    <property type="match status" value="1"/>
</dbReference>
<evidence type="ECO:0000313" key="8">
    <source>
        <dbReference type="EMBL" id="AKF10249.1"/>
    </source>
</evidence>
<dbReference type="InterPro" id="IPR006665">
    <property type="entry name" value="OmpA-like"/>
</dbReference>
<dbReference type="EMBL" id="CP011125">
    <property type="protein sequence ID" value="AKF10249.1"/>
    <property type="molecule type" value="Genomic_DNA"/>
</dbReference>
<dbReference type="Pfam" id="PF00691">
    <property type="entry name" value="OmpA"/>
    <property type="match status" value="1"/>
</dbReference>
<dbReference type="PANTHER" id="PTHR30329:SF21">
    <property type="entry name" value="LIPOPROTEIN YIAD-RELATED"/>
    <property type="match status" value="1"/>
</dbReference>
<dbReference type="InterPro" id="IPR006664">
    <property type="entry name" value="OMP_bac"/>
</dbReference>
<evidence type="ECO:0000313" key="9">
    <source>
        <dbReference type="Proteomes" id="UP000034883"/>
    </source>
</evidence>
<evidence type="ECO:0000256" key="6">
    <source>
        <dbReference type="SAM" id="SignalP"/>
    </source>
</evidence>
<sequence length="361" mass="37922">MVRWLCAGLALSACVVSRPALADDVEARWALRGSISGGLMISADQRDVLALDGGGGTLRISGAGRPFDGVDWLEGEMSLGGSLVGPGEERPGGAIDALLAARIAPRIDDVSPFAVIGLGVAFTGTLIRPAASLALGAALHLDDELAVSAEVSLLHVMQNDGVDQSDDALFLSAGLGLWWRPMVRAPEPPPPPAPPPPRRVRVRPPPPPSPSPPPPPPPSEDLDALLERAIPTRSLHVVMLVPPVLFEHGESALTAAGEVTMHDVLERVIAADPSARIVLQGHADTTGTPEVNLPLSMRRAEVVAQWLVAHGVDRARMVLRGEGTTRPLVQGGSDDVATLAPDRRVTIRLELEQTPTEEGAR</sequence>
<feature type="compositionally biased region" description="Pro residues" evidence="5">
    <location>
        <begin position="188"/>
        <end position="219"/>
    </location>
</feature>
<reference evidence="8 9" key="1">
    <citation type="submission" date="2015-03" db="EMBL/GenBank/DDBJ databases">
        <title>Genome assembly of Sandaracinus amylolyticus DSM 53668.</title>
        <authorList>
            <person name="Sharma G."/>
            <person name="Subramanian S."/>
        </authorList>
    </citation>
    <scope>NUCLEOTIDE SEQUENCE [LARGE SCALE GENOMIC DNA]</scope>
    <source>
        <strain evidence="8 9">DSM 53668</strain>
    </source>
</reference>
<dbReference type="InterPro" id="IPR036737">
    <property type="entry name" value="OmpA-like_sf"/>
</dbReference>
<accession>A0A0F6SHD4</accession>
<keyword evidence="9" id="KW-1185">Reference proteome</keyword>
<keyword evidence="2 4" id="KW-0472">Membrane</keyword>
<feature type="signal peptide" evidence="6">
    <location>
        <begin position="1"/>
        <end position="22"/>
    </location>
</feature>
<evidence type="ECO:0000256" key="5">
    <source>
        <dbReference type="SAM" id="MobiDB-lite"/>
    </source>
</evidence>
<comment type="subcellular location">
    <subcellularLocation>
        <location evidence="1">Cell outer membrane</location>
    </subcellularLocation>
</comment>
<organism evidence="8 9">
    <name type="scientific">Sandaracinus amylolyticus</name>
    <dbReference type="NCBI Taxonomy" id="927083"/>
    <lineage>
        <taxon>Bacteria</taxon>
        <taxon>Pseudomonadati</taxon>
        <taxon>Myxococcota</taxon>
        <taxon>Polyangia</taxon>
        <taxon>Polyangiales</taxon>
        <taxon>Sandaracinaceae</taxon>
        <taxon>Sandaracinus</taxon>
    </lineage>
</organism>
<dbReference type="OrthoDB" id="9805566at2"/>
<dbReference type="InterPro" id="IPR050330">
    <property type="entry name" value="Bact_OuterMem_StrucFunc"/>
</dbReference>
<protein>
    <submittedName>
        <fullName evidence="8">Outer membrane protein A</fullName>
    </submittedName>
</protein>
<evidence type="ECO:0000256" key="3">
    <source>
        <dbReference type="ARBA" id="ARBA00023237"/>
    </source>
</evidence>
<keyword evidence="3" id="KW-0998">Cell outer membrane</keyword>
<dbReference type="SUPFAM" id="SSF103088">
    <property type="entry name" value="OmpA-like"/>
    <property type="match status" value="1"/>
</dbReference>
<dbReference type="KEGG" id="samy:DB32_007398"/>
<dbReference type="PROSITE" id="PS51123">
    <property type="entry name" value="OMPA_2"/>
    <property type="match status" value="1"/>
</dbReference>
<dbReference type="PANTHER" id="PTHR30329">
    <property type="entry name" value="STATOR ELEMENT OF FLAGELLAR MOTOR COMPLEX"/>
    <property type="match status" value="1"/>
</dbReference>
<dbReference type="CDD" id="cd07185">
    <property type="entry name" value="OmpA_C-like"/>
    <property type="match status" value="1"/>
</dbReference>
<evidence type="ECO:0000256" key="1">
    <source>
        <dbReference type="ARBA" id="ARBA00004442"/>
    </source>
</evidence>
<evidence type="ECO:0000259" key="7">
    <source>
        <dbReference type="PROSITE" id="PS51123"/>
    </source>
</evidence>
<feature type="region of interest" description="Disordered" evidence="5">
    <location>
        <begin position="188"/>
        <end position="222"/>
    </location>
</feature>